<evidence type="ECO:0000256" key="6">
    <source>
        <dbReference type="RuleBase" id="RU004355"/>
    </source>
</evidence>
<comment type="function">
    <text evidence="5">Bidirectionally degrades single-stranded DNA into large acid-insoluble oligonucleotides, which are then degraded further into small acid-soluble oligonucleotides.</text>
</comment>
<evidence type="ECO:0000256" key="5">
    <source>
        <dbReference type="HAMAP-Rule" id="MF_00378"/>
    </source>
</evidence>
<evidence type="ECO:0000259" key="8">
    <source>
        <dbReference type="Pfam" id="PF02601"/>
    </source>
</evidence>
<keyword evidence="1 5" id="KW-0963">Cytoplasm</keyword>
<dbReference type="Pfam" id="PF02601">
    <property type="entry name" value="Exonuc_VII_L"/>
    <property type="match status" value="1"/>
</dbReference>
<dbReference type="EMBL" id="JACNJD010000307">
    <property type="protein sequence ID" value="MBC8178730.1"/>
    <property type="molecule type" value="Genomic_DNA"/>
</dbReference>
<dbReference type="PANTHER" id="PTHR30008:SF0">
    <property type="entry name" value="EXODEOXYRIBONUCLEASE 7 LARGE SUBUNIT"/>
    <property type="match status" value="1"/>
</dbReference>
<reference evidence="10 11" key="1">
    <citation type="submission" date="2020-08" db="EMBL/GenBank/DDBJ databases">
        <title>Bridging the membrane lipid divide: bacteria of the FCB group superphylum have the potential to synthesize archaeal ether lipids.</title>
        <authorList>
            <person name="Villanueva L."/>
            <person name="Von Meijenfeldt F.A.B."/>
            <person name="Westbye A.B."/>
            <person name="Yadav S."/>
            <person name="Hopmans E.C."/>
            <person name="Dutilh B.E."/>
            <person name="Sinninghe Damste J.S."/>
        </authorList>
    </citation>
    <scope>NUCLEOTIDE SEQUENCE [LARGE SCALE GENOMIC DNA]</scope>
    <source>
        <strain evidence="10">NIOZ-UU27</strain>
    </source>
</reference>
<dbReference type="GO" id="GO:0003676">
    <property type="term" value="F:nucleic acid binding"/>
    <property type="evidence" value="ECO:0007669"/>
    <property type="project" value="InterPro"/>
</dbReference>
<gene>
    <name evidence="5" type="primary">xseA</name>
    <name evidence="10" type="ORF">H8E19_15100</name>
</gene>
<dbReference type="AlphaFoldDB" id="A0A8J6T4B8"/>
<sequence length="453" mass="50725">MEVASILSGENQGPKVYTVSELTASIQDLLEEHFDFVWVEGEVSNFRSPASGHYYMVIKDEKAQIRAVMFRIQARYLKFLPEDGMKVIAQGRISVYAPRGEYQIILDYLEPMGVGALALAFEQVKKKLAGMGVFDKDIKKPLPFLPKRVAVITSPTGAAIRDFLKIIRRRFANMEILIVPVRVQGDQACEEIVNALDLVNRKLKADVIVLTRGGGSLEDLWAFNQEDLALAIRKSGIPVVSAVGHEIDLTISDLAADFRAPTPSAAAELLVVEKETLINRLNQAKTRLIAGMQLKVRSLGDELNHLRNRIQDPRKGLANLWIRLDEIHSRLIRIMDLTIKDKNKGLGAEIRALRLFSPVNRITAIRQNLYFQKASLVKAIERQLGEMQANRSLLEKRINDLSPLSVLKRGYSITMKLPEKRVLKDVSGMEQGDQVQVLLGEGELECRVEKVGG</sequence>
<comment type="subcellular location">
    <subcellularLocation>
        <location evidence="5 6">Cytoplasm</location>
    </subcellularLocation>
</comment>
<dbReference type="GO" id="GO:0009318">
    <property type="term" value="C:exodeoxyribonuclease VII complex"/>
    <property type="evidence" value="ECO:0007669"/>
    <property type="project" value="UniProtKB-UniRule"/>
</dbReference>
<dbReference type="HAMAP" id="MF_00378">
    <property type="entry name" value="Exonuc_7_L"/>
    <property type="match status" value="1"/>
</dbReference>
<evidence type="ECO:0000313" key="10">
    <source>
        <dbReference type="EMBL" id="MBC8178730.1"/>
    </source>
</evidence>
<dbReference type="Pfam" id="PF13742">
    <property type="entry name" value="tRNA_anti_2"/>
    <property type="match status" value="1"/>
</dbReference>
<comment type="caution">
    <text evidence="10">The sequence shown here is derived from an EMBL/GenBank/DDBJ whole genome shotgun (WGS) entry which is preliminary data.</text>
</comment>
<protein>
    <recommendedName>
        <fullName evidence="5">Exodeoxyribonuclease 7 large subunit</fullName>
        <ecNumber evidence="5">3.1.11.6</ecNumber>
    </recommendedName>
    <alternativeName>
        <fullName evidence="5">Exodeoxyribonuclease VII large subunit</fullName>
        <shortName evidence="5">Exonuclease VII large subunit</shortName>
    </alternativeName>
</protein>
<evidence type="ECO:0000256" key="7">
    <source>
        <dbReference type="SAM" id="Coils"/>
    </source>
</evidence>
<evidence type="ECO:0000259" key="9">
    <source>
        <dbReference type="Pfam" id="PF13742"/>
    </source>
</evidence>
<dbReference type="GO" id="GO:0005737">
    <property type="term" value="C:cytoplasm"/>
    <property type="evidence" value="ECO:0007669"/>
    <property type="project" value="UniProtKB-SubCell"/>
</dbReference>
<feature type="domain" description="Exonuclease VII large subunit C-terminal" evidence="8">
    <location>
        <begin position="133"/>
        <end position="447"/>
    </location>
</feature>
<dbReference type="InterPro" id="IPR025824">
    <property type="entry name" value="OB-fold_nuc-bd_dom"/>
</dbReference>
<keyword evidence="7" id="KW-0175">Coiled coil</keyword>
<dbReference type="GO" id="GO:0006308">
    <property type="term" value="P:DNA catabolic process"/>
    <property type="evidence" value="ECO:0007669"/>
    <property type="project" value="UniProtKB-UniRule"/>
</dbReference>
<keyword evidence="3 5" id="KW-0378">Hydrolase</keyword>
<feature type="domain" description="OB-fold nucleic acid binding" evidence="9">
    <location>
        <begin position="17"/>
        <end position="109"/>
    </location>
</feature>
<evidence type="ECO:0000256" key="2">
    <source>
        <dbReference type="ARBA" id="ARBA00022722"/>
    </source>
</evidence>
<keyword evidence="4 5" id="KW-0269">Exonuclease</keyword>
<dbReference type="EC" id="3.1.11.6" evidence="5"/>
<evidence type="ECO:0000256" key="4">
    <source>
        <dbReference type="ARBA" id="ARBA00022839"/>
    </source>
</evidence>
<comment type="catalytic activity">
    <reaction evidence="5 6">
        <text>Exonucleolytic cleavage in either 5'- to 3'- or 3'- to 5'-direction to yield nucleoside 5'-phosphates.</text>
        <dbReference type="EC" id="3.1.11.6"/>
    </reaction>
</comment>
<keyword evidence="2 5" id="KW-0540">Nuclease</keyword>
<accession>A0A8J6T4B8</accession>
<dbReference type="GO" id="GO:0008855">
    <property type="term" value="F:exodeoxyribonuclease VII activity"/>
    <property type="evidence" value="ECO:0007669"/>
    <property type="project" value="UniProtKB-UniRule"/>
</dbReference>
<evidence type="ECO:0000256" key="3">
    <source>
        <dbReference type="ARBA" id="ARBA00022801"/>
    </source>
</evidence>
<dbReference type="Proteomes" id="UP000650524">
    <property type="component" value="Unassembled WGS sequence"/>
</dbReference>
<evidence type="ECO:0000313" key="11">
    <source>
        <dbReference type="Proteomes" id="UP000650524"/>
    </source>
</evidence>
<organism evidence="10 11">
    <name type="scientific">Candidatus Desulfacyla euxinica</name>
    <dbReference type="NCBI Taxonomy" id="2841693"/>
    <lineage>
        <taxon>Bacteria</taxon>
        <taxon>Deltaproteobacteria</taxon>
        <taxon>Candidatus Desulfacyla</taxon>
    </lineage>
</organism>
<dbReference type="InterPro" id="IPR003753">
    <property type="entry name" value="Exonuc_VII_L"/>
</dbReference>
<dbReference type="InterPro" id="IPR020579">
    <property type="entry name" value="Exonuc_VII_lsu_C"/>
</dbReference>
<dbReference type="CDD" id="cd04489">
    <property type="entry name" value="ExoVII_LU_OBF"/>
    <property type="match status" value="1"/>
</dbReference>
<evidence type="ECO:0000256" key="1">
    <source>
        <dbReference type="ARBA" id="ARBA00022490"/>
    </source>
</evidence>
<name>A0A8J6T4B8_9DELT</name>
<dbReference type="PANTHER" id="PTHR30008">
    <property type="entry name" value="EXODEOXYRIBONUCLEASE 7 LARGE SUBUNIT"/>
    <property type="match status" value="1"/>
</dbReference>
<feature type="coiled-coil region" evidence="7">
    <location>
        <begin position="267"/>
        <end position="309"/>
    </location>
</feature>
<proteinExistence type="inferred from homology"/>
<dbReference type="NCBIfam" id="TIGR00237">
    <property type="entry name" value="xseA"/>
    <property type="match status" value="1"/>
</dbReference>
<comment type="subunit">
    <text evidence="5">Heterooligomer composed of large and small subunits.</text>
</comment>
<comment type="similarity">
    <text evidence="5 6">Belongs to the XseA family.</text>
</comment>